<gene>
    <name evidence="2" type="ORF">J5N97_008920</name>
</gene>
<comment type="function">
    <text evidence="1">Component of the SMC5-SMC6 complex, that promotes sister chromatid alignment after DNA damage and facilitates double-stranded DNA breaks (DSBs) repair via homologous recombination between sister chromatids.</text>
</comment>
<evidence type="ECO:0000256" key="1">
    <source>
        <dbReference type="RuleBase" id="RU365071"/>
    </source>
</evidence>
<dbReference type="GO" id="GO:0030915">
    <property type="term" value="C:Smc5-Smc6 complex"/>
    <property type="evidence" value="ECO:0007669"/>
    <property type="project" value="UniProtKB-UniRule"/>
</dbReference>
<keyword evidence="1" id="KW-0539">Nucleus</keyword>
<dbReference type="EMBL" id="JAGGNH010000002">
    <property type="protein sequence ID" value="KAJ0980665.1"/>
    <property type="molecule type" value="Genomic_DNA"/>
</dbReference>
<evidence type="ECO:0000313" key="3">
    <source>
        <dbReference type="Proteomes" id="UP001085076"/>
    </source>
</evidence>
<proteinExistence type="inferred from homology"/>
<dbReference type="OrthoDB" id="361242at2759"/>
<reference evidence="2" key="2">
    <citation type="journal article" date="2022" name="Hortic Res">
        <title>The genome of Dioscorea zingiberensis sheds light on the biosynthesis, origin and evolution of the medicinally important diosgenin saponins.</title>
        <authorList>
            <person name="Li Y."/>
            <person name="Tan C."/>
            <person name="Li Z."/>
            <person name="Guo J."/>
            <person name="Li S."/>
            <person name="Chen X."/>
            <person name="Wang C."/>
            <person name="Dai X."/>
            <person name="Yang H."/>
            <person name="Song W."/>
            <person name="Hou L."/>
            <person name="Xu J."/>
            <person name="Tong Z."/>
            <person name="Xu A."/>
            <person name="Yuan X."/>
            <person name="Wang W."/>
            <person name="Yang Q."/>
            <person name="Chen L."/>
            <person name="Sun Z."/>
            <person name="Wang K."/>
            <person name="Pan B."/>
            <person name="Chen J."/>
            <person name="Bao Y."/>
            <person name="Liu F."/>
            <person name="Qi X."/>
            <person name="Gang D.R."/>
            <person name="Wen J."/>
            <person name="Li J."/>
        </authorList>
    </citation>
    <scope>NUCLEOTIDE SEQUENCE</scope>
    <source>
        <strain evidence="2">Dzin_1.0</strain>
    </source>
</reference>
<evidence type="ECO:0000313" key="2">
    <source>
        <dbReference type="EMBL" id="KAJ0980665.1"/>
    </source>
</evidence>
<protein>
    <recommendedName>
        <fullName evidence="1">Non-structural maintenance of chromosomes element 4</fullName>
    </recommendedName>
</protein>
<keyword evidence="1" id="KW-0227">DNA damage</keyword>
<organism evidence="2 3">
    <name type="scientific">Dioscorea zingiberensis</name>
    <dbReference type="NCBI Taxonomy" id="325984"/>
    <lineage>
        <taxon>Eukaryota</taxon>
        <taxon>Viridiplantae</taxon>
        <taxon>Streptophyta</taxon>
        <taxon>Embryophyta</taxon>
        <taxon>Tracheophyta</taxon>
        <taxon>Spermatophyta</taxon>
        <taxon>Magnoliopsida</taxon>
        <taxon>Liliopsida</taxon>
        <taxon>Dioscoreales</taxon>
        <taxon>Dioscoreaceae</taxon>
        <taxon>Dioscorea</taxon>
    </lineage>
</organism>
<dbReference type="PANTHER" id="PTHR16140">
    <property type="entry name" value="NON-STRUCTURAL MAINTENANCE OF CHROMOSOMES ELEMENT 4"/>
    <property type="match status" value="1"/>
</dbReference>
<dbReference type="InterPro" id="IPR027786">
    <property type="entry name" value="Nse4/EID"/>
</dbReference>
<dbReference type="PANTHER" id="PTHR16140:SF0">
    <property type="entry name" value="NON-STRUCTURAL MAINTENANCE OF CHROMOSOMES ELEMENT 4"/>
    <property type="match status" value="1"/>
</dbReference>
<dbReference type="Proteomes" id="UP001085076">
    <property type="component" value="Miscellaneous, Linkage group lg02"/>
</dbReference>
<sequence length="337" mass="38705">MSSFSMFRRQSIRINCPTFWVDESISQQKEFMQDPRHHTAVPFFFEEFWLEKWKGMVCMSISSKALAIIGIDDRRYWKYIPLEESSNVTRKGNSLLDLCYNEEGERITKGSSEKFQSIMSQVESLHKLVKKPREQVSDAEALLDIANTLVTSVRSQTNGMTPSDFVTSMMKNFRKRNVTNMTIWVDVGRIVTPILRIFPGCSTMVGSLNPEIKHSEDQMVLPPVLVLSIPRWYHETGTVCIRNLQKLYRSKLAPEGLGEELIKDCEQIMLSEFSEHHKQIKLRYEEHITLLNTYDSQLEILNLDDESTAIHEGQLQLMKHDFSSSGHGKFSGGAGKS</sequence>
<keyword evidence="3" id="KW-1185">Reference proteome</keyword>
<reference evidence="2" key="1">
    <citation type="submission" date="2021-03" db="EMBL/GenBank/DDBJ databases">
        <authorList>
            <person name="Li Z."/>
            <person name="Yang C."/>
        </authorList>
    </citation>
    <scope>NUCLEOTIDE SEQUENCE</scope>
    <source>
        <strain evidence="2">Dzin_1.0</strain>
        <tissue evidence="2">Leaf</tissue>
    </source>
</reference>
<accession>A0A9D5CYI0</accession>
<keyword evidence="1" id="KW-0234">DNA repair</keyword>
<dbReference type="GO" id="GO:0006310">
    <property type="term" value="P:DNA recombination"/>
    <property type="evidence" value="ECO:0007669"/>
    <property type="project" value="UniProtKB-UniRule"/>
</dbReference>
<dbReference type="GO" id="GO:0006281">
    <property type="term" value="P:DNA repair"/>
    <property type="evidence" value="ECO:0007669"/>
    <property type="project" value="UniProtKB-UniRule"/>
</dbReference>
<dbReference type="AlphaFoldDB" id="A0A9D5CYI0"/>
<comment type="subcellular location">
    <subcellularLocation>
        <location evidence="1">Nucleus</location>
    </subcellularLocation>
</comment>
<name>A0A9D5CYI0_9LILI</name>
<dbReference type="GO" id="GO:0005634">
    <property type="term" value="C:nucleus"/>
    <property type="evidence" value="ECO:0007669"/>
    <property type="project" value="UniProtKB-SubCell"/>
</dbReference>
<comment type="subunit">
    <text evidence="1">Component of the SMC5-SMC6 complex.</text>
</comment>
<comment type="caution">
    <text evidence="2">The sequence shown here is derived from an EMBL/GenBank/DDBJ whole genome shotgun (WGS) entry which is preliminary data.</text>
</comment>
<comment type="similarity">
    <text evidence="1">Belongs to the NSE4 family.</text>
</comment>
<keyword evidence="1" id="KW-0233">DNA recombination</keyword>